<evidence type="ECO:0000313" key="1">
    <source>
        <dbReference type="EMBL" id="MPN23520.1"/>
    </source>
</evidence>
<sequence>MEDSKLYSFDYNTNWYRDQNSGQNKGRKSGFLVNQIVPDLVSKWELYTGGVPCKYFDSLPAEGVDVCFIDTAHISPGEHMNILEILPFMKKNGIIIYHDTSYHTLRFEIGTTNCVSINTLSGKRIILKSENTAGLPNIGAIILDENVEDMLYPLFSNLSMPWYYKISDEDFTDMLKHFSRYYSRELVQIYIYYCCFYMNGGLKNYESAAKIAESVVMKYKNMLK</sequence>
<dbReference type="Pfam" id="PF13578">
    <property type="entry name" value="Methyltransf_24"/>
    <property type="match status" value="1"/>
</dbReference>
<gene>
    <name evidence="1" type="ORF">SDC9_170908</name>
</gene>
<dbReference type="Gene3D" id="3.40.50.150">
    <property type="entry name" value="Vaccinia Virus protein VP39"/>
    <property type="match status" value="1"/>
</dbReference>
<reference evidence="1" key="1">
    <citation type="submission" date="2019-08" db="EMBL/GenBank/DDBJ databases">
        <authorList>
            <person name="Kucharzyk K."/>
            <person name="Murdoch R.W."/>
            <person name="Higgins S."/>
            <person name="Loffler F."/>
        </authorList>
    </citation>
    <scope>NUCLEOTIDE SEQUENCE</scope>
</reference>
<dbReference type="EMBL" id="VSSQ01072060">
    <property type="protein sequence ID" value="MPN23520.1"/>
    <property type="molecule type" value="Genomic_DNA"/>
</dbReference>
<accession>A0A645GBT8</accession>
<name>A0A645GBT8_9ZZZZ</name>
<comment type="caution">
    <text evidence="1">The sequence shown here is derived from an EMBL/GenBank/DDBJ whole genome shotgun (WGS) entry which is preliminary data.</text>
</comment>
<dbReference type="InterPro" id="IPR029063">
    <property type="entry name" value="SAM-dependent_MTases_sf"/>
</dbReference>
<proteinExistence type="predicted"/>
<organism evidence="1">
    <name type="scientific">bioreactor metagenome</name>
    <dbReference type="NCBI Taxonomy" id="1076179"/>
    <lineage>
        <taxon>unclassified sequences</taxon>
        <taxon>metagenomes</taxon>
        <taxon>ecological metagenomes</taxon>
    </lineage>
</organism>
<evidence type="ECO:0008006" key="2">
    <source>
        <dbReference type="Google" id="ProtNLM"/>
    </source>
</evidence>
<protein>
    <recommendedName>
        <fullName evidence="2">Class I SAM-dependent methyltransferase</fullName>
    </recommendedName>
</protein>
<dbReference type="AlphaFoldDB" id="A0A645GBT8"/>